<evidence type="ECO:0000256" key="6">
    <source>
        <dbReference type="SAM" id="MobiDB-lite"/>
    </source>
</evidence>
<evidence type="ECO:0000256" key="5">
    <source>
        <dbReference type="ARBA" id="ARBA00023136"/>
    </source>
</evidence>
<gene>
    <name evidence="8" type="primary">yihY</name>
    <name evidence="8" type="ORF">HMPREF9088_0063</name>
</gene>
<sequence length="313" mass="34909">MIRWFKRVKQNEKIGQFIEIASNRISTSDIGNTSVVVAYYLLLSLFPLLIAVGNILPFLSINPNTILPYLQEMIPSQIYDFIGPAIKDLLTQGSGKLLSVSALGALWSASQSINGLQTAMNRAYGVEQRSNFIIVRIVSFFVIIFFMISIVGVFLVMGIGKVILDILQPIFQIPSEWISLFQTIKWPVTILGLLAMLTMIYWIVPNAKVKLRSALPGAIFTTAGWMALSQIFGLYAMYFTRRISGYQIIGSFIVLMIWLNFAASIIIIGGILNAIIEEMVSGKEVQERKGPVQRVTEKLTDKLTNNDDESGNE</sequence>
<dbReference type="Pfam" id="PF03631">
    <property type="entry name" value="Virul_fac_BrkB"/>
    <property type="match status" value="1"/>
</dbReference>
<keyword evidence="4 7" id="KW-1133">Transmembrane helix</keyword>
<evidence type="ECO:0000256" key="1">
    <source>
        <dbReference type="ARBA" id="ARBA00004651"/>
    </source>
</evidence>
<proteinExistence type="predicted"/>
<name>E6LCH3_ENTI1</name>
<keyword evidence="5 7" id="KW-0472">Membrane</keyword>
<evidence type="ECO:0000256" key="2">
    <source>
        <dbReference type="ARBA" id="ARBA00022475"/>
    </source>
</evidence>
<comment type="subcellular location">
    <subcellularLocation>
        <location evidence="1">Cell membrane</location>
        <topology evidence="1">Multi-pass membrane protein</topology>
    </subcellularLocation>
</comment>
<dbReference type="eggNOG" id="COG1295">
    <property type="taxonomic scope" value="Bacteria"/>
</dbReference>
<dbReference type="PANTHER" id="PTHR30213">
    <property type="entry name" value="INNER MEMBRANE PROTEIN YHJD"/>
    <property type="match status" value="1"/>
</dbReference>
<feature type="transmembrane region" description="Helical" evidence="7">
    <location>
        <begin position="137"/>
        <end position="164"/>
    </location>
</feature>
<evidence type="ECO:0000256" key="4">
    <source>
        <dbReference type="ARBA" id="ARBA00022989"/>
    </source>
</evidence>
<feature type="transmembrane region" description="Helical" evidence="7">
    <location>
        <begin position="37"/>
        <end position="59"/>
    </location>
</feature>
<dbReference type="PIRSF" id="PIRSF035875">
    <property type="entry name" value="RNase_BN"/>
    <property type="match status" value="1"/>
</dbReference>
<feature type="transmembrane region" description="Helical" evidence="7">
    <location>
        <begin position="215"/>
        <end position="236"/>
    </location>
</feature>
<keyword evidence="3 7" id="KW-0812">Transmembrane</keyword>
<comment type="caution">
    <text evidence="8">The sequence shown here is derived from an EMBL/GenBank/DDBJ whole genome shotgun (WGS) entry which is preliminary data.</text>
</comment>
<evidence type="ECO:0000256" key="3">
    <source>
        <dbReference type="ARBA" id="ARBA00022692"/>
    </source>
</evidence>
<keyword evidence="9" id="KW-1185">Reference proteome</keyword>
<dbReference type="Proteomes" id="UP000010296">
    <property type="component" value="Unassembled WGS sequence"/>
</dbReference>
<evidence type="ECO:0000313" key="9">
    <source>
        <dbReference type="Proteomes" id="UP000010296"/>
    </source>
</evidence>
<accession>E6LCH3</accession>
<evidence type="ECO:0000256" key="7">
    <source>
        <dbReference type="SAM" id="Phobius"/>
    </source>
</evidence>
<dbReference type="NCBIfam" id="TIGR00765">
    <property type="entry name" value="yihY_not_rbn"/>
    <property type="match status" value="1"/>
</dbReference>
<dbReference type="PANTHER" id="PTHR30213:SF0">
    <property type="entry name" value="UPF0761 MEMBRANE PROTEIN YIHY"/>
    <property type="match status" value="1"/>
</dbReference>
<organism evidence="8 9">
    <name type="scientific">Enterococcus italicus (strain DSM 15952 / CCUG 50447 / LMG 22039 / TP 1.5)</name>
    <dbReference type="NCBI Taxonomy" id="888064"/>
    <lineage>
        <taxon>Bacteria</taxon>
        <taxon>Bacillati</taxon>
        <taxon>Bacillota</taxon>
        <taxon>Bacilli</taxon>
        <taxon>Lactobacillales</taxon>
        <taxon>Enterococcaceae</taxon>
        <taxon>Enterococcus</taxon>
    </lineage>
</organism>
<feature type="transmembrane region" description="Helical" evidence="7">
    <location>
        <begin position="184"/>
        <end position="203"/>
    </location>
</feature>
<feature type="region of interest" description="Disordered" evidence="6">
    <location>
        <begin position="291"/>
        <end position="313"/>
    </location>
</feature>
<keyword evidence="2" id="KW-1003">Cell membrane</keyword>
<dbReference type="HOGENOM" id="CLU_045539_4_0_9"/>
<feature type="transmembrane region" description="Helical" evidence="7">
    <location>
        <begin position="248"/>
        <end position="276"/>
    </location>
</feature>
<feature type="transmembrane region" description="Helical" evidence="7">
    <location>
        <begin position="97"/>
        <end position="116"/>
    </location>
</feature>
<reference evidence="8 9" key="1">
    <citation type="submission" date="2010-12" db="EMBL/GenBank/DDBJ databases">
        <authorList>
            <person name="Muzny D."/>
            <person name="Qin X."/>
            <person name="Deng J."/>
            <person name="Jiang H."/>
            <person name="Liu Y."/>
            <person name="Qu J."/>
            <person name="Song X.-Z."/>
            <person name="Zhang L."/>
            <person name="Thornton R."/>
            <person name="Coyle M."/>
            <person name="Francisco L."/>
            <person name="Jackson L."/>
            <person name="Javaid M."/>
            <person name="Korchina V."/>
            <person name="Kovar C."/>
            <person name="Mata R."/>
            <person name="Mathew T."/>
            <person name="Ngo R."/>
            <person name="Nguyen L."/>
            <person name="Nguyen N."/>
            <person name="Okwuonu G."/>
            <person name="Ongeri F."/>
            <person name="Pham C."/>
            <person name="Simmons D."/>
            <person name="Wilczek-Boney K."/>
            <person name="Hale W."/>
            <person name="Jakkamsetti A."/>
            <person name="Pham P."/>
            <person name="Ruth R."/>
            <person name="San Lucas F."/>
            <person name="Warren J."/>
            <person name="Zhang J."/>
            <person name="Zhao Z."/>
            <person name="Zhou C."/>
            <person name="Zhu D."/>
            <person name="Lee S."/>
            <person name="Bess C."/>
            <person name="Blankenburg K."/>
            <person name="Forbes L."/>
            <person name="Fu Q."/>
            <person name="Gubbala S."/>
            <person name="Hirani K."/>
            <person name="Jayaseelan J.C."/>
            <person name="Lara F."/>
            <person name="Munidasa M."/>
            <person name="Palculict T."/>
            <person name="Patil S."/>
            <person name="Pu L.-L."/>
            <person name="Saada N."/>
            <person name="Tang L."/>
            <person name="Weissenberger G."/>
            <person name="Zhu Y."/>
            <person name="Hemphill L."/>
            <person name="Shang Y."/>
            <person name="Youmans B."/>
            <person name="Ayvaz T."/>
            <person name="Ross M."/>
            <person name="Santibanez J."/>
            <person name="Aqrawi P."/>
            <person name="Gross S."/>
            <person name="Joshi V."/>
            <person name="Fowler G."/>
            <person name="Nazareth L."/>
            <person name="Reid J."/>
            <person name="Worley K."/>
            <person name="Petrosino J."/>
            <person name="Highlander S."/>
            <person name="Gibbs R."/>
        </authorList>
    </citation>
    <scope>NUCLEOTIDE SEQUENCE [LARGE SCALE GENOMIC DNA]</scope>
    <source>
        <strain evidence="9">DSM 15952 / CCUG 50447 / LMG 22039 / TP 1.5</strain>
    </source>
</reference>
<feature type="compositionally biased region" description="Basic and acidic residues" evidence="6">
    <location>
        <begin position="291"/>
        <end position="305"/>
    </location>
</feature>
<dbReference type="AlphaFoldDB" id="E6LCH3"/>
<dbReference type="EMBL" id="AEPV01000003">
    <property type="protein sequence ID" value="EFU75015.1"/>
    <property type="molecule type" value="Genomic_DNA"/>
</dbReference>
<dbReference type="PATRIC" id="fig|888064.11.peg.848"/>
<protein>
    <submittedName>
        <fullName evidence="8">YihY family protein</fullName>
    </submittedName>
</protein>
<dbReference type="GO" id="GO:0005886">
    <property type="term" value="C:plasma membrane"/>
    <property type="evidence" value="ECO:0007669"/>
    <property type="project" value="UniProtKB-SubCell"/>
</dbReference>
<evidence type="ECO:0000313" key="8">
    <source>
        <dbReference type="EMBL" id="EFU75015.1"/>
    </source>
</evidence>
<dbReference type="STRING" id="888064.HMPREF9088_0063"/>
<dbReference type="InterPro" id="IPR017039">
    <property type="entry name" value="Virul_fac_BrkB"/>
</dbReference>